<comment type="caution">
    <text evidence="3">The sequence shown here is derived from an EMBL/GenBank/DDBJ whole genome shotgun (WGS) entry which is preliminary data.</text>
</comment>
<keyword evidence="4" id="KW-1185">Reference proteome</keyword>
<feature type="signal peptide" evidence="1">
    <location>
        <begin position="1"/>
        <end position="24"/>
    </location>
</feature>
<dbReference type="EMBL" id="JACOFT010000005">
    <property type="protein sequence ID" value="MBC3812561.1"/>
    <property type="molecule type" value="Genomic_DNA"/>
</dbReference>
<dbReference type="Gene3D" id="2.160.20.120">
    <property type="match status" value="1"/>
</dbReference>
<keyword evidence="1" id="KW-0732">Signal</keyword>
<evidence type="ECO:0000256" key="1">
    <source>
        <dbReference type="SAM" id="SignalP"/>
    </source>
</evidence>
<reference evidence="3 4" key="1">
    <citation type="submission" date="2020-08" db="EMBL/GenBank/DDBJ databases">
        <title>Novel species isolated from subtropical streams in China.</title>
        <authorList>
            <person name="Lu H."/>
        </authorList>
    </citation>
    <scope>NUCLEOTIDE SEQUENCE [LARGE SCALE GENOMIC DNA]</scope>
    <source>
        <strain evidence="3 4">CCTCC AB 2015119</strain>
    </source>
</reference>
<evidence type="ECO:0000259" key="2">
    <source>
        <dbReference type="Pfam" id="PF10988"/>
    </source>
</evidence>
<gene>
    <name evidence="3" type="ORF">H8K26_14025</name>
</gene>
<feature type="chain" id="PRO_5045126083" evidence="1">
    <location>
        <begin position="25"/>
        <end position="253"/>
    </location>
</feature>
<dbReference type="PANTHER" id="PTHR39200">
    <property type="entry name" value="HYPOTHETICAL EXPORTED PROTEIN"/>
    <property type="match status" value="1"/>
</dbReference>
<dbReference type="RefSeq" id="WP_190480374.1">
    <property type="nucleotide sequence ID" value="NZ_JACOFT010000005.1"/>
</dbReference>
<accession>A0ABR6XI80</accession>
<dbReference type="PANTHER" id="PTHR39200:SF1">
    <property type="entry name" value="AUTO-TRANSPORTER ADHESIN HEAD GIN DOMAIN-CONTAINING PROTEIN-RELATED"/>
    <property type="match status" value="1"/>
</dbReference>
<evidence type="ECO:0000313" key="3">
    <source>
        <dbReference type="EMBL" id="MBC3812561.1"/>
    </source>
</evidence>
<evidence type="ECO:0000313" key="4">
    <source>
        <dbReference type="Proteomes" id="UP000637632"/>
    </source>
</evidence>
<name>A0ABR6XI80_9BURK</name>
<protein>
    <submittedName>
        <fullName evidence="3">DUF2807 domain-containing protein</fullName>
    </submittedName>
</protein>
<proteinExistence type="predicted"/>
<dbReference type="InterPro" id="IPR021255">
    <property type="entry name" value="DUF2807"/>
</dbReference>
<dbReference type="Pfam" id="PF10988">
    <property type="entry name" value="DUF2807"/>
    <property type="match status" value="1"/>
</dbReference>
<feature type="domain" description="Putative auto-transporter adhesin head GIN" evidence="2">
    <location>
        <begin position="52"/>
        <end position="233"/>
    </location>
</feature>
<sequence length="253" mass="26853">MKTSSLRRTVIAGLLLATTLPASAGWLDIFRKGKTVAGSGNIQKQVRVASGFNEIALDLPAYLELRQGEKESVEIETDDNLQSLVEVVVESGALQIRPQQKNVYPDSKALKITVFLKNLAELKISGWGKVNAEKLHIPGLHIAVSGSGDVRIQDLRTEILEIDISGSGSFSAAGTSTEISGKIGGSGSLLMDTLEANDVRIRIGGSGHVRTWVHNKLDVTVGGSGEIEYYGDPAVTKTIGGSGRLIRLGSAPH</sequence>
<dbReference type="Proteomes" id="UP000637632">
    <property type="component" value="Unassembled WGS sequence"/>
</dbReference>
<organism evidence="3 4">
    <name type="scientific">Undibacterium aquatile</name>
    <dbReference type="NCBI Taxonomy" id="1537398"/>
    <lineage>
        <taxon>Bacteria</taxon>
        <taxon>Pseudomonadati</taxon>
        <taxon>Pseudomonadota</taxon>
        <taxon>Betaproteobacteria</taxon>
        <taxon>Burkholderiales</taxon>
        <taxon>Oxalobacteraceae</taxon>
        <taxon>Undibacterium</taxon>
    </lineage>
</organism>